<dbReference type="InterPro" id="IPR050809">
    <property type="entry name" value="UgpAE/MalFG_permease"/>
</dbReference>
<comment type="similarity">
    <text evidence="7">Belongs to the binding-protein-dependent transport system permease family.</text>
</comment>
<dbReference type="PROSITE" id="PS50928">
    <property type="entry name" value="ABC_TM1"/>
    <property type="match status" value="1"/>
</dbReference>
<feature type="transmembrane region" description="Helical" evidence="7">
    <location>
        <begin position="72"/>
        <end position="93"/>
    </location>
</feature>
<evidence type="ECO:0000256" key="4">
    <source>
        <dbReference type="ARBA" id="ARBA00022692"/>
    </source>
</evidence>
<evidence type="ECO:0000256" key="2">
    <source>
        <dbReference type="ARBA" id="ARBA00022448"/>
    </source>
</evidence>
<evidence type="ECO:0000313" key="10">
    <source>
        <dbReference type="Proteomes" id="UP000269097"/>
    </source>
</evidence>
<keyword evidence="10" id="KW-1185">Reference proteome</keyword>
<accession>A0A3G3JVT0</accession>
<dbReference type="InterPro" id="IPR000515">
    <property type="entry name" value="MetI-like"/>
</dbReference>
<evidence type="ECO:0000256" key="5">
    <source>
        <dbReference type="ARBA" id="ARBA00022989"/>
    </source>
</evidence>
<dbReference type="Pfam" id="PF00528">
    <property type="entry name" value="BPD_transp_1"/>
    <property type="match status" value="1"/>
</dbReference>
<keyword evidence="5 7" id="KW-1133">Transmembrane helix</keyword>
<evidence type="ECO:0000256" key="3">
    <source>
        <dbReference type="ARBA" id="ARBA00022475"/>
    </source>
</evidence>
<reference evidence="9 10" key="1">
    <citation type="submission" date="2018-10" db="EMBL/GenBank/DDBJ databases">
        <title>Genome Sequence of Cohnella sp.</title>
        <authorList>
            <person name="Srinivasan S."/>
            <person name="Kim M.K."/>
        </authorList>
    </citation>
    <scope>NUCLEOTIDE SEQUENCE [LARGE SCALE GENOMIC DNA]</scope>
    <source>
        <strain evidence="9 10">18JY8-7</strain>
    </source>
</reference>
<organism evidence="9 10">
    <name type="scientific">Cohnella candidum</name>
    <dbReference type="NCBI Taxonomy" id="2674991"/>
    <lineage>
        <taxon>Bacteria</taxon>
        <taxon>Bacillati</taxon>
        <taxon>Bacillota</taxon>
        <taxon>Bacilli</taxon>
        <taxon>Bacillales</taxon>
        <taxon>Paenibacillaceae</taxon>
        <taxon>Cohnella</taxon>
    </lineage>
</organism>
<protein>
    <submittedName>
        <fullName evidence="9">Sugar ABC transporter permease</fullName>
    </submittedName>
</protein>
<gene>
    <name evidence="9" type="ORF">EAV92_07075</name>
</gene>
<dbReference type="GO" id="GO:0055085">
    <property type="term" value="P:transmembrane transport"/>
    <property type="evidence" value="ECO:0007669"/>
    <property type="project" value="InterPro"/>
</dbReference>
<dbReference type="InterPro" id="IPR035906">
    <property type="entry name" value="MetI-like_sf"/>
</dbReference>
<name>A0A3G3JVT0_9BACL</name>
<evidence type="ECO:0000256" key="1">
    <source>
        <dbReference type="ARBA" id="ARBA00004651"/>
    </source>
</evidence>
<dbReference type="Proteomes" id="UP000269097">
    <property type="component" value="Chromosome"/>
</dbReference>
<sequence>MKGKIAFHYHVMLLPAIVILGLFSVYPLFGLLIAFEDFKPGRGIWHSPFVGWDNFQYVFMLPDIKQIFCNTISIAVLKIIFTQVFAIVFALLLNEVKNMFFKKAVQTIVYLPHFISWVLLGGIIINILSLDGIVNTTLQALGIQPIFFLGSNNWFPGVMVGTHVWQEFGFSAIVYLAALTGINPSLYEAAAIDGAGRFQRLLHISLPGIAATIILLLTLDLQNVLNAGFEQILNLYNPMVYQSGDIIDTYVYRAGLRELQYELGTAVGLLKSAVSFVLITISYFLASKFANYRIF</sequence>
<proteinExistence type="inferred from homology"/>
<dbReference type="SUPFAM" id="SSF161098">
    <property type="entry name" value="MetI-like"/>
    <property type="match status" value="1"/>
</dbReference>
<dbReference type="GO" id="GO:0005886">
    <property type="term" value="C:plasma membrane"/>
    <property type="evidence" value="ECO:0007669"/>
    <property type="project" value="UniProtKB-SubCell"/>
</dbReference>
<feature type="transmembrane region" description="Helical" evidence="7">
    <location>
        <begin position="266"/>
        <end position="286"/>
    </location>
</feature>
<dbReference type="Gene3D" id="1.10.3720.10">
    <property type="entry name" value="MetI-like"/>
    <property type="match status" value="1"/>
</dbReference>
<evidence type="ECO:0000313" key="9">
    <source>
        <dbReference type="EMBL" id="AYQ72353.1"/>
    </source>
</evidence>
<dbReference type="CDD" id="cd06261">
    <property type="entry name" value="TM_PBP2"/>
    <property type="match status" value="1"/>
</dbReference>
<evidence type="ECO:0000259" key="8">
    <source>
        <dbReference type="PROSITE" id="PS50928"/>
    </source>
</evidence>
<evidence type="ECO:0000256" key="6">
    <source>
        <dbReference type="ARBA" id="ARBA00023136"/>
    </source>
</evidence>
<keyword evidence="3" id="KW-1003">Cell membrane</keyword>
<feature type="transmembrane region" description="Helical" evidence="7">
    <location>
        <begin position="114"/>
        <end position="134"/>
    </location>
</feature>
<keyword evidence="6 7" id="KW-0472">Membrane</keyword>
<feature type="transmembrane region" description="Helical" evidence="7">
    <location>
        <begin position="12"/>
        <end position="35"/>
    </location>
</feature>
<keyword evidence="4 7" id="KW-0812">Transmembrane</keyword>
<dbReference type="EMBL" id="CP033433">
    <property type="protein sequence ID" value="AYQ72353.1"/>
    <property type="molecule type" value="Genomic_DNA"/>
</dbReference>
<feature type="transmembrane region" description="Helical" evidence="7">
    <location>
        <begin position="201"/>
        <end position="219"/>
    </location>
</feature>
<feature type="domain" description="ABC transmembrane type-1" evidence="8">
    <location>
        <begin position="68"/>
        <end position="282"/>
    </location>
</feature>
<evidence type="ECO:0000256" key="7">
    <source>
        <dbReference type="RuleBase" id="RU363032"/>
    </source>
</evidence>
<comment type="subcellular location">
    <subcellularLocation>
        <location evidence="1 7">Cell membrane</location>
        <topology evidence="1 7">Multi-pass membrane protein</topology>
    </subcellularLocation>
</comment>
<feature type="transmembrane region" description="Helical" evidence="7">
    <location>
        <begin position="154"/>
        <end position="180"/>
    </location>
</feature>
<dbReference type="PANTHER" id="PTHR43227">
    <property type="entry name" value="BLL4140 PROTEIN"/>
    <property type="match status" value="1"/>
</dbReference>
<dbReference type="AlphaFoldDB" id="A0A3G3JVT0"/>
<dbReference type="RefSeq" id="WP_123040413.1">
    <property type="nucleotide sequence ID" value="NZ_CP033433.1"/>
</dbReference>
<keyword evidence="2 7" id="KW-0813">Transport</keyword>
<dbReference type="KEGG" id="coh:EAV92_07075"/>
<dbReference type="PANTHER" id="PTHR43227:SF11">
    <property type="entry name" value="BLL4140 PROTEIN"/>
    <property type="match status" value="1"/>
</dbReference>